<accession>A0A8J2NB38</accession>
<dbReference type="Gene3D" id="3.40.710.10">
    <property type="entry name" value="DD-peptidase/beta-lactamase superfamily"/>
    <property type="match status" value="1"/>
</dbReference>
<sequence>MYMPRSLLLNLASCLSLATFVASFSTDDQGFSPAKRNTTIEQSLFYDINGAEVEKRIAKLKAKGYRPTSLSIYGSHTDAKYAGIWTKQGGNAYETILGANETAYNAWVDYWRASGYVSTHVSASGSASIALFAGVMQEMPSIRTWVQQCGLNNPYAYANATMDIPMIIKGVSMYGLPNERQYCILGHEDTVNHQQTIWYQTDSFVNHYKTLEAAETSKRYWRPVYIDVSEDLVLTPIFDDTSVGQWNALTDLITSQLGPEIAARKAKNMYPIHISGAGTAGVRYAVIFAEQTTPIDREWHTTGTVTGFDDNAGVSNALDKVMQKFMRRNSVRQAQVAASVNGTVIASRAYTWAESDRAVTQPSDKFLLGSVSKAFTYAATNRLISMGLLNLTTPVYPFLGYNAPADERSLNITVQHLLDHTAGFDRSMSPDIGFIFTTVAQSLNQATPATLRQVIEYVVARPLDYTPGDRSVYSNYGTMLLSYIITSMTGETYSSYIEKNVLAGLDVELWSTAAESHKSDPIVQETKFTGISALVPLSDYRVSSANGGDGSIKEEAIGAFGLKASAATVSQFIGSNNVYGLGGRVPWNYRDGTVAGARAIAYSLSELDWALTLNTREYVDGAAWENLVFTDIQDVWGRFALTK</sequence>
<evidence type="ECO:0000313" key="5">
    <source>
        <dbReference type="EMBL" id="CAG5184106.1"/>
    </source>
</evidence>
<dbReference type="SUPFAM" id="SSF56601">
    <property type="entry name" value="beta-lactamase/transpeptidase-like"/>
    <property type="match status" value="1"/>
</dbReference>
<dbReference type="Pfam" id="PF17660">
    <property type="entry name" value="BTRD1"/>
    <property type="match status" value="3"/>
</dbReference>
<gene>
    <name evidence="5" type="ORF">ALTATR162_LOCUS10913</name>
    <name evidence="4" type="ORF">ALTATR162_LOCUS7838</name>
</gene>
<feature type="domain" description="Beta-lactamase-related" evidence="3">
    <location>
        <begin position="318"/>
        <end position="585"/>
    </location>
</feature>
<keyword evidence="2" id="KW-0732">Signal</keyword>
<evidence type="ECO:0000259" key="3">
    <source>
        <dbReference type="Pfam" id="PF00144"/>
    </source>
</evidence>
<dbReference type="Proteomes" id="UP000676310">
    <property type="component" value="Unassembled WGS sequence"/>
</dbReference>
<comment type="similarity">
    <text evidence="1">Belongs to the peptidase S12 family.</text>
</comment>
<evidence type="ECO:0000256" key="1">
    <source>
        <dbReference type="ARBA" id="ARBA00038215"/>
    </source>
</evidence>
<dbReference type="RefSeq" id="XP_043174488.1">
    <property type="nucleotide sequence ID" value="XM_043318553.1"/>
</dbReference>
<dbReference type="EMBL" id="CAJRGZ010000029">
    <property type="protein sequence ID" value="CAG5184106.1"/>
    <property type="molecule type" value="Genomic_DNA"/>
</dbReference>
<dbReference type="GeneID" id="67011127"/>
<evidence type="ECO:0000313" key="4">
    <source>
        <dbReference type="EMBL" id="CAG5174676.1"/>
    </source>
</evidence>
<name>A0A8J2NB38_9PLEO</name>
<dbReference type="InterPro" id="IPR001466">
    <property type="entry name" value="Beta-lactam-related"/>
</dbReference>
<dbReference type="OrthoDB" id="5946976at2759"/>
<feature type="signal peptide" evidence="2">
    <location>
        <begin position="1"/>
        <end position="23"/>
    </location>
</feature>
<dbReference type="Pfam" id="PF00144">
    <property type="entry name" value="Beta-lactamase"/>
    <property type="match status" value="1"/>
</dbReference>
<dbReference type="InterPro" id="IPR049511">
    <property type="entry name" value="PGH-like_rpt"/>
</dbReference>
<protein>
    <recommendedName>
        <fullName evidence="3">Beta-lactamase-related domain-containing protein</fullName>
    </recommendedName>
</protein>
<proteinExistence type="inferred from homology"/>
<dbReference type="AlphaFoldDB" id="A0A8J2NB38"/>
<dbReference type="InterPro" id="IPR050491">
    <property type="entry name" value="AmpC-like"/>
</dbReference>
<reference evidence="5" key="1">
    <citation type="submission" date="2021-05" db="EMBL/GenBank/DDBJ databases">
        <authorList>
            <person name="Stam R."/>
        </authorList>
    </citation>
    <scope>NUCLEOTIDE SEQUENCE</scope>
    <source>
        <strain evidence="5">CS162</strain>
    </source>
</reference>
<keyword evidence="6" id="KW-1185">Reference proteome</keyword>
<organism evidence="5 6">
    <name type="scientific">Alternaria atra</name>
    <dbReference type="NCBI Taxonomy" id="119953"/>
    <lineage>
        <taxon>Eukaryota</taxon>
        <taxon>Fungi</taxon>
        <taxon>Dikarya</taxon>
        <taxon>Ascomycota</taxon>
        <taxon>Pezizomycotina</taxon>
        <taxon>Dothideomycetes</taxon>
        <taxon>Pleosporomycetidae</taxon>
        <taxon>Pleosporales</taxon>
        <taxon>Pleosporineae</taxon>
        <taxon>Pleosporaceae</taxon>
        <taxon>Alternaria</taxon>
        <taxon>Alternaria sect. Ulocladioides</taxon>
    </lineage>
</organism>
<dbReference type="EMBL" id="CAJRGZ010000022">
    <property type="protein sequence ID" value="CAG5174676.1"/>
    <property type="molecule type" value="Genomic_DNA"/>
</dbReference>
<evidence type="ECO:0000313" key="6">
    <source>
        <dbReference type="Proteomes" id="UP000676310"/>
    </source>
</evidence>
<feature type="chain" id="PRO_5035706516" description="Beta-lactamase-related domain-containing protein" evidence="2">
    <location>
        <begin position="24"/>
        <end position="643"/>
    </location>
</feature>
<dbReference type="PANTHER" id="PTHR46825">
    <property type="entry name" value="D-ALANYL-D-ALANINE-CARBOXYPEPTIDASE/ENDOPEPTIDASE AMPH"/>
    <property type="match status" value="1"/>
</dbReference>
<evidence type="ECO:0000256" key="2">
    <source>
        <dbReference type="SAM" id="SignalP"/>
    </source>
</evidence>
<dbReference type="PANTHER" id="PTHR46825:SF9">
    <property type="entry name" value="BETA-LACTAMASE-RELATED DOMAIN-CONTAINING PROTEIN"/>
    <property type="match status" value="1"/>
</dbReference>
<comment type="caution">
    <text evidence="5">The sequence shown here is derived from an EMBL/GenBank/DDBJ whole genome shotgun (WGS) entry which is preliminary data.</text>
</comment>
<dbReference type="InterPro" id="IPR012338">
    <property type="entry name" value="Beta-lactam/transpept-like"/>
</dbReference>